<dbReference type="PIRSF" id="PIRSF000243">
    <property type="entry name" value="Cyt_c552"/>
    <property type="match status" value="1"/>
</dbReference>
<evidence type="ECO:0000256" key="3">
    <source>
        <dbReference type="ARBA" id="ARBA00011887"/>
    </source>
</evidence>
<dbReference type="CDD" id="cd00548">
    <property type="entry name" value="NrfA-like"/>
    <property type="match status" value="1"/>
</dbReference>
<reference evidence="12 13" key="1">
    <citation type="journal article" date="2014" name="Int. J. Syst. Evol. Microbiol.">
        <title>Complete genome sequence of Corynebacterium casei LMG S-19264T (=DSM 44701T), isolated from a smear-ripened cheese.</title>
        <authorList>
            <consortium name="US DOE Joint Genome Institute (JGI-PGF)"/>
            <person name="Walter F."/>
            <person name="Albersmeier A."/>
            <person name="Kalinowski J."/>
            <person name="Ruckert C."/>
        </authorList>
    </citation>
    <scope>NUCLEOTIDE SEQUENCE [LARGE SCALE GENOMIC DNA]</scope>
    <source>
        <strain evidence="12 13">NBRC 112785</strain>
    </source>
</reference>
<dbReference type="GO" id="GO:0019645">
    <property type="term" value="P:anaerobic electron transport chain"/>
    <property type="evidence" value="ECO:0007669"/>
    <property type="project" value="TreeGrafter"/>
</dbReference>
<dbReference type="InterPro" id="IPR003321">
    <property type="entry name" value="Cyt_c552"/>
</dbReference>
<dbReference type="PANTHER" id="PTHR30633:SF0">
    <property type="entry name" value="CYTOCHROME C-552"/>
    <property type="match status" value="1"/>
</dbReference>
<sequence>MKSTYSIISFLSVLLCSSAFATEKAQQQYPTEYKEWQQTLTQSENEDMLEKYPATVILWAGSGFSKDYNSPRGHQFAVTDAARTLRTGVAPKDGKMGKSASCWTCKTPQAWQTMNMKGEEGFAAMNFTDIGPYVNQVVHCDDCHKSGSDELALPRPHAQNAMKKVKLPFEKQPHYMQSSQTCGQCHVTYYFQPEAENKVNIPWIFGSTADLIEKYYDTRRFYEWIHPISQVPMLKARHPEFEHWSRSSHAKHEVGCVDCHMPIVKDEQGNKHHSHQVGSASANFDTTCKACHSNKEYRLKLLEENTQWVETTRKRLEDSLVKAHYEAQAAWKAGASVHQMNEAIMAIRHSQWRWDFITASHGAAAHNPDEAKQVLNIAVQQVSVARSLLAKILKDFKVETVNYPDYSSKAKAQQAIGLDIDSLTKEKRDYIEQVINKEWQPVANIQAGH</sequence>
<accession>A0AA37WXK9</accession>
<dbReference type="Pfam" id="PF02335">
    <property type="entry name" value="Cytochrom_C552"/>
    <property type="match status" value="1"/>
</dbReference>
<proteinExistence type="inferred from homology"/>
<dbReference type="AlphaFoldDB" id="A0AA37WXK9"/>
<evidence type="ECO:0000256" key="2">
    <source>
        <dbReference type="ARBA" id="ARBA00009288"/>
    </source>
</evidence>
<evidence type="ECO:0000256" key="9">
    <source>
        <dbReference type="ARBA" id="ARBA00023004"/>
    </source>
</evidence>
<evidence type="ECO:0000256" key="6">
    <source>
        <dbReference type="ARBA" id="ARBA00022729"/>
    </source>
</evidence>
<name>A0AA37WXK9_9GAMM</name>
<evidence type="ECO:0000256" key="8">
    <source>
        <dbReference type="ARBA" id="ARBA00023002"/>
    </source>
</evidence>
<dbReference type="EC" id="1.7.2.2" evidence="3"/>
<evidence type="ECO:0000256" key="1">
    <source>
        <dbReference type="ARBA" id="ARBA00004196"/>
    </source>
</evidence>
<dbReference type="Gene3D" id="1.10.1130.10">
    <property type="entry name" value="Flavocytochrome C3, Chain A"/>
    <property type="match status" value="1"/>
</dbReference>
<dbReference type="PANTHER" id="PTHR30633">
    <property type="entry name" value="CYTOCHROME C-552 RESPIRATORY NITRITE REDUCTASE"/>
    <property type="match status" value="1"/>
</dbReference>
<evidence type="ECO:0000313" key="12">
    <source>
        <dbReference type="EMBL" id="GLS84768.1"/>
    </source>
</evidence>
<keyword evidence="7" id="KW-0106">Calcium</keyword>
<evidence type="ECO:0000256" key="5">
    <source>
        <dbReference type="ARBA" id="ARBA00022723"/>
    </source>
</evidence>
<dbReference type="Proteomes" id="UP001157439">
    <property type="component" value="Unassembled WGS sequence"/>
</dbReference>
<evidence type="ECO:0000256" key="4">
    <source>
        <dbReference type="ARBA" id="ARBA00022617"/>
    </source>
</evidence>
<dbReference type="Gene3D" id="1.20.140.10">
    <property type="entry name" value="Butyryl-CoA Dehydrogenase, subunit A, domain 3"/>
    <property type="match status" value="1"/>
</dbReference>
<feature type="chain" id="PRO_5041230200" description="nitrite reductase (cytochrome; ammonia-forming)" evidence="11">
    <location>
        <begin position="22"/>
        <end position="449"/>
    </location>
</feature>
<comment type="caution">
    <text evidence="12">The sequence shown here is derived from an EMBL/GenBank/DDBJ whole genome shotgun (WGS) entry which is preliminary data.</text>
</comment>
<dbReference type="InterPro" id="IPR036280">
    <property type="entry name" value="Multihaem_cyt_sf"/>
</dbReference>
<keyword evidence="13" id="KW-1185">Reference proteome</keyword>
<comment type="subcellular location">
    <subcellularLocation>
        <location evidence="1">Cell envelope</location>
    </subcellularLocation>
</comment>
<dbReference type="SUPFAM" id="SSF48695">
    <property type="entry name" value="Multiheme cytochromes"/>
    <property type="match status" value="1"/>
</dbReference>
<comment type="catalytic activity">
    <reaction evidence="10">
        <text>6 Fe(III)-[cytochrome c] + NH4(+) + 2 H2O = 6 Fe(II)-[cytochrome c] + nitrite + 8 H(+)</text>
        <dbReference type="Rhea" id="RHEA:13089"/>
        <dbReference type="Rhea" id="RHEA-COMP:10350"/>
        <dbReference type="Rhea" id="RHEA-COMP:14399"/>
        <dbReference type="ChEBI" id="CHEBI:15377"/>
        <dbReference type="ChEBI" id="CHEBI:15378"/>
        <dbReference type="ChEBI" id="CHEBI:16301"/>
        <dbReference type="ChEBI" id="CHEBI:28938"/>
        <dbReference type="ChEBI" id="CHEBI:29033"/>
        <dbReference type="ChEBI" id="CHEBI:29034"/>
        <dbReference type="EC" id="1.7.2.2"/>
    </reaction>
</comment>
<keyword evidence="9" id="KW-0408">Iron</keyword>
<protein>
    <recommendedName>
        <fullName evidence="3">nitrite reductase (cytochrome; ammonia-forming)</fullName>
        <ecNumber evidence="3">1.7.2.2</ecNumber>
    </recommendedName>
</protein>
<keyword evidence="8" id="KW-0560">Oxidoreductase</keyword>
<keyword evidence="6 11" id="KW-0732">Signal</keyword>
<organism evidence="12 13">
    <name type="scientific">Paraferrimonas haliotis</name>
    <dbReference type="NCBI Taxonomy" id="2013866"/>
    <lineage>
        <taxon>Bacteria</taxon>
        <taxon>Pseudomonadati</taxon>
        <taxon>Pseudomonadota</taxon>
        <taxon>Gammaproteobacteria</taxon>
        <taxon>Alteromonadales</taxon>
        <taxon>Ferrimonadaceae</taxon>
        <taxon>Paraferrimonas</taxon>
    </lineage>
</organism>
<evidence type="ECO:0000256" key="11">
    <source>
        <dbReference type="SAM" id="SignalP"/>
    </source>
</evidence>
<keyword evidence="4" id="KW-0349">Heme</keyword>
<dbReference type="RefSeq" id="WP_095499478.1">
    <property type="nucleotide sequence ID" value="NZ_BSPO01000003.1"/>
</dbReference>
<comment type="similarity">
    <text evidence="2">Belongs to the cytochrome c-552 family.</text>
</comment>
<gene>
    <name evidence="12" type="primary">nrfA_4</name>
    <name evidence="12" type="ORF">GCM10007894_27450</name>
</gene>
<evidence type="ECO:0000256" key="7">
    <source>
        <dbReference type="ARBA" id="ARBA00022837"/>
    </source>
</evidence>
<dbReference type="EMBL" id="BSPO01000003">
    <property type="protein sequence ID" value="GLS84768.1"/>
    <property type="molecule type" value="Genomic_DNA"/>
</dbReference>
<evidence type="ECO:0000313" key="13">
    <source>
        <dbReference type="Proteomes" id="UP001157439"/>
    </source>
</evidence>
<dbReference type="GO" id="GO:0042279">
    <property type="term" value="F:nitrite reductase (cytochrome, ammonia-forming) activity"/>
    <property type="evidence" value="ECO:0007669"/>
    <property type="project" value="UniProtKB-EC"/>
</dbReference>
<dbReference type="GO" id="GO:0030288">
    <property type="term" value="C:outer membrane-bounded periplasmic space"/>
    <property type="evidence" value="ECO:0007669"/>
    <property type="project" value="TreeGrafter"/>
</dbReference>
<evidence type="ECO:0000256" key="10">
    <source>
        <dbReference type="ARBA" id="ARBA00049131"/>
    </source>
</evidence>
<keyword evidence="5" id="KW-0479">Metal-binding</keyword>
<dbReference type="GO" id="GO:0046872">
    <property type="term" value="F:metal ion binding"/>
    <property type="evidence" value="ECO:0007669"/>
    <property type="project" value="UniProtKB-KW"/>
</dbReference>
<feature type="signal peptide" evidence="11">
    <location>
        <begin position="1"/>
        <end position="21"/>
    </location>
</feature>
<dbReference type="GO" id="GO:0020037">
    <property type="term" value="F:heme binding"/>
    <property type="evidence" value="ECO:0007669"/>
    <property type="project" value="TreeGrafter"/>
</dbReference>